<organism evidence="12 15">
    <name type="scientific">Corynebacterium otitidis ATCC 51513</name>
    <dbReference type="NCBI Taxonomy" id="883169"/>
    <lineage>
        <taxon>Bacteria</taxon>
        <taxon>Bacillati</taxon>
        <taxon>Actinomycetota</taxon>
        <taxon>Actinomycetes</taxon>
        <taxon>Mycobacteriales</taxon>
        <taxon>Corynebacteriaceae</taxon>
        <taxon>Corynebacterium</taxon>
    </lineage>
</organism>
<evidence type="ECO:0000256" key="6">
    <source>
        <dbReference type="ARBA" id="ARBA00023235"/>
    </source>
</evidence>
<dbReference type="Proteomes" id="UP000006078">
    <property type="component" value="Unassembled WGS sequence"/>
</dbReference>
<dbReference type="SUPFAM" id="SSF55957">
    <property type="entry name" value="Phosphoglucomutase, C-terminal domain"/>
    <property type="match status" value="1"/>
</dbReference>
<dbReference type="Gene3D" id="3.40.120.10">
    <property type="entry name" value="Alpha-D-Glucose-1,6-Bisphosphate, subunit A, domain 3"/>
    <property type="match status" value="3"/>
</dbReference>
<dbReference type="InterPro" id="IPR005843">
    <property type="entry name" value="A-D-PHexomutase_C"/>
</dbReference>
<dbReference type="Pfam" id="PF02878">
    <property type="entry name" value="PGM_PMM_I"/>
    <property type="match status" value="1"/>
</dbReference>
<dbReference type="InterPro" id="IPR005846">
    <property type="entry name" value="A-D-PHexomutase_a/b/a-III"/>
</dbReference>
<name>I7L9T8_9CORY</name>
<evidence type="ECO:0000256" key="5">
    <source>
        <dbReference type="ARBA" id="ARBA00022842"/>
    </source>
</evidence>
<feature type="domain" description="Alpha-D-phosphohexomutase C-terminal" evidence="8">
    <location>
        <begin position="496"/>
        <end position="523"/>
    </location>
</feature>
<dbReference type="Proteomes" id="UP000011016">
    <property type="component" value="Unassembled WGS sequence"/>
</dbReference>
<dbReference type="EMBL" id="AHAE01000078">
    <property type="protein sequence ID" value="EJZ81400.1"/>
    <property type="molecule type" value="Genomic_DNA"/>
</dbReference>
<dbReference type="SUPFAM" id="SSF53738">
    <property type="entry name" value="Phosphoglucomutase, first 3 domains"/>
    <property type="match status" value="3"/>
</dbReference>
<keyword evidence="14" id="KW-1185">Reference proteome</keyword>
<dbReference type="PROSITE" id="PS00710">
    <property type="entry name" value="PGM_PMM"/>
    <property type="match status" value="1"/>
</dbReference>
<dbReference type="GO" id="GO:0005975">
    <property type="term" value="P:carbohydrate metabolic process"/>
    <property type="evidence" value="ECO:0007669"/>
    <property type="project" value="InterPro"/>
</dbReference>
<dbReference type="Pfam" id="PF02880">
    <property type="entry name" value="PGM_PMM_III"/>
    <property type="match status" value="1"/>
</dbReference>
<evidence type="ECO:0000259" key="8">
    <source>
        <dbReference type="Pfam" id="PF00408"/>
    </source>
</evidence>
<dbReference type="PRINTS" id="PR00509">
    <property type="entry name" value="PGMPMM"/>
</dbReference>
<feature type="domain" description="Alpha-D-phosphohexomutase alpha/beta/alpha" evidence="9">
    <location>
        <begin position="48"/>
        <end position="170"/>
    </location>
</feature>
<evidence type="ECO:0000313" key="15">
    <source>
        <dbReference type="Proteomes" id="UP000011016"/>
    </source>
</evidence>
<keyword evidence="5 7" id="KW-0460">Magnesium</keyword>
<keyword evidence="6 12" id="KW-0413">Isomerase</keyword>
<evidence type="ECO:0000256" key="3">
    <source>
        <dbReference type="ARBA" id="ARBA00022553"/>
    </source>
</evidence>
<dbReference type="AlphaFoldDB" id="I7L9T8"/>
<dbReference type="Pfam" id="PF00408">
    <property type="entry name" value="PGM_PMM_IV"/>
    <property type="match status" value="1"/>
</dbReference>
<dbReference type="EMBL" id="CAJZ01000195">
    <property type="protein sequence ID" value="CCI84057.1"/>
    <property type="molecule type" value="Genomic_DNA"/>
</dbReference>
<dbReference type="Pfam" id="PF02879">
    <property type="entry name" value="PGM_PMM_II"/>
    <property type="match status" value="1"/>
</dbReference>
<dbReference type="PATRIC" id="fig|883169.3.peg.1609"/>
<dbReference type="OrthoDB" id="9806956at2"/>
<dbReference type="CDD" id="cd05799">
    <property type="entry name" value="PGM2"/>
    <property type="match status" value="1"/>
</dbReference>
<reference evidence="13 14" key="2">
    <citation type="submission" date="2012-08" db="EMBL/GenBank/DDBJ databases">
        <title>The Genome Sequence of Turicella otitidis ATCC 51513.</title>
        <authorList>
            <consortium name="The Broad Institute Genome Sequencing Platform"/>
            <person name="Earl A."/>
            <person name="Ward D."/>
            <person name="Feldgarden M."/>
            <person name="Gevers D."/>
            <person name="Huys G."/>
            <person name="Walker B."/>
            <person name="Young S.K."/>
            <person name="Zeng Q."/>
            <person name="Gargeya S."/>
            <person name="Fitzgerald M."/>
            <person name="Haas B."/>
            <person name="Abouelleil A."/>
            <person name="Alvarado L."/>
            <person name="Arachchi H.M."/>
            <person name="Berlin A.M."/>
            <person name="Chapman S.B."/>
            <person name="Goldberg J."/>
            <person name="Griggs A."/>
            <person name="Gujja S."/>
            <person name="Hansen M."/>
            <person name="Howarth C."/>
            <person name="Imamovic A."/>
            <person name="Larimer J."/>
            <person name="McCowen C."/>
            <person name="Montmayeur A."/>
            <person name="Murphy C."/>
            <person name="Neiman D."/>
            <person name="Pearson M."/>
            <person name="Priest M."/>
            <person name="Roberts A."/>
            <person name="Saif S."/>
            <person name="Shea T."/>
            <person name="Sisk P."/>
            <person name="Sykes S."/>
            <person name="Wortman J."/>
            <person name="Nusbaum C."/>
            <person name="Birren B."/>
        </authorList>
    </citation>
    <scope>NUCLEOTIDE SEQUENCE [LARGE SCALE GENOMIC DNA]</scope>
    <source>
        <strain evidence="13 14">ATCC 51513</strain>
    </source>
</reference>
<protein>
    <submittedName>
        <fullName evidence="12">Phosphomannomutase</fullName>
        <ecNumber evidence="12">5.4.2.8</ecNumber>
    </submittedName>
</protein>
<dbReference type="PANTHER" id="PTHR45745:SF1">
    <property type="entry name" value="PHOSPHOGLUCOMUTASE 2B-RELATED"/>
    <property type="match status" value="1"/>
</dbReference>
<feature type="domain" description="Alpha-D-phosphohexomutase alpha/beta/alpha" evidence="11">
    <location>
        <begin position="329"/>
        <end position="430"/>
    </location>
</feature>
<dbReference type="eggNOG" id="COG1109">
    <property type="taxonomic scope" value="Bacteria"/>
</dbReference>
<gene>
    <name evidence="12" type="primary">pmmB</name>
    <name evidence="12" type="ORF">BN46_1339</name>
    <name evidence="13" type="ORF">HMPREF9719_01671</name>
</gene>
<dbReference type="GO" id="GO:0000287">
    <property type="term" value="F:magnesium ion binding"/>
    <property type="evidence" value="ECO:0007669"/>
    <property type="project" value="InterPro"/>
</dbReference>
<keyword evidence="4 7" id="KW-0479">Metal-binding</keyword>
<evidence type="ECO:0000313" key="12">
    <source>
        <dbReference type="EMBL" id="CCI84057.1"/>
    </source>
</evidence>
<evidence type="ECO:0000256" key="2">
    <source>
        <dbReference type="ARBA" id="ARBA00010231"/>
    </source>
</evidence>
<dbReference type="GO" id="GO:0006166">
    <property type="term" value="P:purine ribonucleoside salvage"/>
    <property type="evidence" value="ECO:0007669"/>
    <property type="project" value="TreeGrafter"/>
</dbReference>
<comment type="cofactor">
    <cofactor evidence="1">
        <name>Mg(2+)</name>
        <dbReference type="ChEBI" id="CHEBI:18420"/>
    </cofactor>
</comment>
<evidence type="ECO:0000313" key="13">
    <source>
        <dbReference type="EMBL" id="EJZ81400.1"/>
    </source>
</evidence>
<dbReference type="GO" id="GO:0004615">
    <property type="term" value="F:phosphomannomutase activity"/>
    <property type="evidence" value="ECO:0007669"/>
    <property type="project" value="UniProtKB-EC"/>
</dbReference>
<reference evidence="12 15" key="1">
    <citation type="journal article" date="2012" name="J. Bacteriol.">
        <title>Draft Genome Sequence of Turicella otitidis ATCC 51513, Isolated from Middle Ear Fluid from a Child with Otitis Media.</title>
        <authorList>
            <person name="Brinkrolf K."/>
            <person name="Schneider J."/>
            <person name="Knecht M."/>
            <person name="Ruckert C."/>
            <person name="Tauch A."/>
        </authorList>
    </citation>
    <scope>NUCLEOTIDE SEQUENCE [LARGE SCALE GENOMIC DNA]</scope>
    <source>
        <strain evidence="12 15">ATCC 51513</strain>
    </source>
</reference>
<dbReference type="InterPro" id="IPR005845">
    <property type="entry name" value="A-D-PHexomutase_a/b/a-II"/>
</dbReference>
<dbReference type="InterPro" id="IPR036900">
    <property type="entry name" value="A-D-PHexomutase_C_sf"/>
</dbReference>
<keyword evidence="3" id="KW-0597">Phosphoprotein</keyword>
<comment type="caution">
    <text evidence="12">The sequence shown here is derived from an EMBL/GenBank/DDBJ whole genome shotgun (WGS) entry which is preliminary data.</text>
</comment>
<feature type="domain" description="Alpha-D-phosphohexomutase alpha/beta/alpha" evidence="10">
    <location>
        <begin position="214"/>
        <end position="315"/>
    </location>
</feature>
<sequence>MSAPDERVLARARDWAAHDPDPVTRTEIEALIEARDPELKSRFAGPLTFGTAGLRGRVEGGESRLNLATVTIASAGLAEWLSSQVDEPSVVVGCDARYGSDAFRKAAAEVFSAAGLTVYLLPAQLPTPLTAFAVRRLGADAGVMVTASHNPAGDNGYKVYLGGRVVEVDEERGVQLVPPADEEIAAAIQRAPWPDRIPRDGRGLRAVGPELVSEYLDAAVATIGEEDRDLEIVLTPVHGVGGNIALRALNRAGFGSVSVVEEQFAPDPAFPTAPRPNPEEPGVMDLAIAQAARQGADLVLALDPDADRCACAVPEGDPTDEGSWRRLTGDEVGGLLGERAAKAHEEGALASSVVSATRLKDIAERHGLQWRPTLTGFKWIGRTEGLVFGYEEALGYCADPARVRDKDGITAALALADLAQRRPLTERLADLDEAYGAVATGQLSVASESRERLEEVSARLREALADSVAGSVVAEAHGLDEGYLGLPPASGWLVITERGDRVLARPSGTEPKLKCYLEARAETRPEAEERLAELKSAVSGLL</sequence>
<accession>I7L9T8</accession>
<dbReference type="InterPro" id="IPR016055">
    <property type="entry name" value="A-D-PHexomutase_a/b/a-I/II/III"/>
</dbReference>
<evidence type="ECO:0000256" key="4">
    <source>
        <dbReference type="ARBA" id="ARBA00022723"/>
    </source>
</evidence>
<evidence type="ECO:0000259" key="9">
    <source>
        <dbReference type="Pfam" id="PF02878"/>
    </source>
</evidence>
<dbReference type="PANTHER" id="PTHR45745">
    <property type="entry name" value="PHOSPHOMANNOMUTASE 45A"/>
    <property type="match status" value="1"/>
</dbReference>
<dbReference type="InterPro" id="IPR005841">
    <property type="entry name" value="Alpha-D-phosphohexomutase_SF"/>
</dbReference>
<evidence type="ECO:0000259" key="10">
    <source>
        <dbReference type="Pfam" id="PF02879"/>
    </source>
</evidence>
<proteinExistence type="inferred from homology"/>
<dbReference type="STRING" id="29321.AAV33_05380"/>
<dbReference type="Gene3D" id="3.30.310.50">
    <property type="entry name" value="Alpha-D-phosphohexomutase, C-terminal domain"/>
    <property type="match status" value="1"/>
</dbReference>
<dbReference type="InterPro" id="IPR005844">
    <property type="entry name" value="A-D-PHexomutase_a/b/a-I"/>
</dbReference>
<dbReference type="HOGENOM" id="CLU_016950_0_2_11"/>
<dbReference type="EC" id="5.4.2.8" evidence="12"/>
<evidence type="ECO:0000256" key="1">
    <source>
        <dbReference type="ARBA" id="ARBA00001946"/>
    </source>
</evidence>
<dbReference type="RefSeq" id="WP_004601561.1">
    <property type="nucleotide sequence ID" value="NZ_HF541868.1"/>
</dbReference>
<evidence type="ECO:0000259" key="11">
    <source>
        <dbReference type="Pfam" id="PF02880"/>
    </source>
</evidence>
<comment type="similarity">
    <text evidence="2 7">Belongs to the phosphohexose mutase family.</text>
</comment>
<evidence type="ECO:0000256" key="7">
    <source>
        <dbReference type="RuleBase" id="RU004326"/>
    </source>
</evidence>
<dbReference type="GO" id="GO:0008973">
    <property type="term" value="F:phosphopentomutase activity"/>
    <property type="evidence" value="ECO:0007669"/>
    <property type="project" value="TreeGrafter"/>
</dbReference>
<dbReference type="InterPro" id="IPR016066">
    <property type="entry name" value="A-D-PHexomutase_CS"/>
</dbReference>
<evidence type="ECO:0000313" key="14">
    <source>
        <dbReference type="Proteomes" id="UP000006078"/>
    </source>
</evidence>